<feature type="transmembrane region" description="Helical" evidence="12">
    <location>
        <begin position="49"/>
        <end position="69"/>
    </location>
</feature>
<keyword evidence="6 12" id="KW-0812">Transmembrane</keyword>
<name>A0A0G3I5I4_LIBAF</name>
<keyword evidence="15" id="KW-1185">Reference proteome</keyword>
<evidence type="ECO:0000256" key="13">
    <source>
        <dbReference type="SAM" id="MobiDB-lite"/>
    </source>
</evidence>
<evidence type="ECO:0000313" key="15">
    <source>
        <dbReference type="Proteomes" id="UP000035503"/>
    </source>
</evidence>
<dbReference type="GO" id="GO:0065002">
    <property type="term" value="P:intracellular protein transmembrane transport"/>
    <property type="evidence" value="ECO:0007669"/>
    <property type="project" value="TreeGrafter"/>
</dbReference>
<evidence type="ECO:0000256" key="9">
    <source>
        <dbReference type="ARBA" id="ARBA00023010"/>
    </source>
</evidence>
<evidence type="ECO:0000256" key="7">
    <source>
        <dbReference type="ARBA" id="ARBA00022927"/>
    </source>
</evidence>
<dbReference type="GO" id="GO:0043952">
    <property type="term" value="P:protein transport by the Sec complex"/>
    <property type="evidence" value="ECO:0007669"/>
    <property type="project" value="TreeGrafter"/>
</dbReference>
<dbReference type="PRINTS" id="PR01651">
    <property type="entry name" value="SECGEXPORT"/>
</dbReference>
<keyword evidence="10 12" id="KW-0472">Membrane</keyword>
<feature type="region of interest" description="Disordered" evidence="13">
    <location>
        <begin position="106"/>
        <end position="142"/>
    </location>
</feature>
<dbReference type="GO" id="GO:0015450">
    <property type="term" value="F:protein-transporting ATPase activity"/>
    <property type="evidence" value="ECO:0007669"/>
    <property type="project" value="UniProtKB-UniRule"/>
</dbReference>
<evidence type="ECO:0000256" key="5">
    <source>
        <dbReference type="ARBA" id="ARBA00022475"/>
    </source>
</evidence>
<evidence type="ECO:0000256" key="11">
    <source>
        <dbReference type="ARBA" id="ARBA00025182"/>
    </source>
</evidence>
<comment type="caution">
    <text evidence="12">Lacks conserved residue(s) required for the propagation of feature annotation.</text>
</comment>
<evidence type="ECO:0000256" key="6">
    <source>
        <dbReference type="ARBA" id="ARBA00022692"/>
    </source>
</evidence>
<evidence type="ECO:0000256" key="8">
    <source>
        <dbReference type="ARBA" id="ARBA00022989"/>
    </source>
</evidence>
<feature type="compositionally biased region" description="Low complexity" evidence="13">
    <location>
        <begin position="127"/>
        <end position="142"/>
    </location>
</feature>
<evidence type="ECO:0000256" key="12">
    <source>
        <dbReference type="RuleBase" id="RU365087"/>
    </source>
</evidence>
<dbReference type="PATRIC" id="fig|1277257.4.peg.84"/>
<dbReference type="GO" id="GO:0009306">
    <property type="term" value="P:protein secretion"/>
    <property type="evidence" value="ECO:0007669"/>
    <property type="project" value="UniProtKB-UniRule"/>
</dbReference>
<dbReference type="GO" id="GO:0005886">
    <property type="term" value="C:plasma membrane"/>
    <property type="evidence" value="ECO:0007669"/>
    <property type="project" value="UniProtKB-SubCell"/>
</dbReference>
<dbReference type="AlphaFoldDB" id="A0A0G3I5I4"/>
<organism evidence="14 15">
    <name type="scientific">Candidatus Liberibacter africanus PTSAPSY</name>
    <dbReference type="NCBI Taxonomy" id="1277257"/>
    <lineage>
        <taxon>Bacteria</taxon>
        <taxon>Pseudomonadati</taxon>
        <taxon>Pseudomonadota</taxon>
        <taxon>Alphaproteobacteria</taxon>
        <taxon>Hyphomicrobiales</taxon>
        <taxon>Rhizobiaceae</taxon>
        <taxon>Liberibacter</taxon>
    </lineage>
</organism>
<dbReference type="PANTHER" id="PTHR34182">
    <property type="entry name" value="PROTEIN-EXPORT MEMBRANE PROTEIN SECG"/>
    <property type="match status" value="1"/>
</dbReference>
<dbReference type="NCBIfam" id="TIGR00810">
    <property type="entry name" value="secG"/>
    <property type="match status" value="1"/>
</dbReference>
<evidence type="ECO:0000256" key="3">
    <source>
        <dbReference type="ARBA" id="ARBA00017876"/>
    </source>
</evidence>
<comment type="function">
    <text evidence="11 12">Involved in protein export. Participates in an early event of protein translocation.</text>
</comment>
<accession>A0A0G3I5I4</accession>
<dbReference type="InterPro" id="IPR004692">
    <property type="entry name" value="SecG"/>
</dbReference>
<keyword evidence="9 12" id="KW-0811">Translocation</keyword>
<dbReference type="STRING" id="1277257.G293_00365"/>
<keyword evidence="7 12" id="KW-0653">Protein transport</keyword>
<keyword evidence="8 12" id="KW-1133">Transmembrane helix</keyword>
<dbReference type="KEGG" id="lau:G293_00365"/>
<evidence type="ECO:0000256" key="1">
    <source>
        <dbReference type="ARBA" id="ARBA00004651"/>
    </source>
</evidence>
<evidence type="ECO:0000313" key="14">
    <source>
        <dbReference type="EMBL" id="AKK19728.1"/>
    </source>
</evidence>
<comment type="subcellular location">
    <subcellularLocation>
        <location evidence="1 12">Cell membrane</location>
        <topology evidence="1 12">Multi-pass membrane protein</topology>
    </subcellularLocation>
</comment>
<dbReference type="Proteomes" id="UP000035503">
    <property type="component" value="Chromosome"/>
</dbReference>
<keyword evidence="5 12" id="KW-1003">Cell membrane</keyword>
<dbReference type="Pfam" id="PF03840">
    <property type="entry name" value="SecG"/>
    <property type="match status" value="1"/>
</dbReference>
<dbReference type="EMBL" id="CP004021">
    <property type="protein sequence ID" value="AKK19728.1"/>
    <property type="molecule type" value="Genomic_DNA"/>
</dbReference>
<evidence type="ECO:0000256" key="4">
    <source>
        <dbReference type="ARBA" id="ARBA00022448"/>
    </source>
</evidence>
<evidence type="ECO:0000256" key="10">
    <source>
        <dbReference type="ARBA" id="ARBA00023136"/>
    </source>
</evidence>
<keyword evidence="4 12" id="KW-0813">Transport</keyword>
<protein>
    <recommendedName>
        <fullName evidence="3 12">Protein-export membrane protein SecG</fullName>
    </recommendedName>
</protein>
<gene>
    <name evidence="14" type="ORF">G293_00365</name>
</gene>
<comment type="similarity">
    <text evidence="2 12">Belongs to the SecG family.</text>
</comment>
<sequence length="142" mass="15358">MQIFLIVAHLIVVFILVSVILIQSSDSSAFGSSSSSSNFTSVRSSAHSLWRFTAIIAFFFFATSLALGITSRYFSLKNKEALNQSLIDLTKNQVVDNSSDANYHKQVVDNSSDANSHTKSSSKSKKSLSSAVPPNNSSSSKK</sequence>
<dbReference type="PANTHER" id="PTHR34182:SF1">
    <property type="entry name" value="PROTEIN-EXPORT MEMBRANE PROTEIN SECG"/>
    <property type="match status" value="1"/>
</dbReference>
<proteinExistence type="inferred from homology"/>
<evidence type="ECO:0000256" key="2">
    <source>
        <dbReference type="ARBA" id="ARBA00008445"/>
    </source>
</evidence>
<reference evidence="14 15" key="1">
    <citation type="journal article" date="2015" name="Genome Announc.">
        <title>Complete Genome Sequence of 'Candidatus Liberibacter africanus,' a Bacterium Associated with Citrus Huanglongbing.</title>
        <authorList>
            <person name="Lin H."/>
            <person name="Pietersen G."/>
            <person name="Han C."/>
            <person name="Read D.A."/>
            <person name="Lou B."/>
            <person name="Gupta G."/>
            <person name="Civerolo E.L."/>
        </authorList>
    </citation>
    <scope>NUCLEOTIDE SEQUENCE [LARGE SCALE GENOMIC DNA]</scope>
    <source>
        <strain evidence="14 15">PTSAPSY</strain>
    </source>
</reference>
<dbReference type="RefSeq" id="WP_083965929.1">
    <property type="nucleotide sequence ID" value="NZ_CP004021.1"/>
</dbReference>